<keyword evidence="5" id="KW-0812">Transmembrane</keyword>
<comment type="similarity">
    <text evidence="1">Belongs to the peptidase S1C family.</text>
</comment>
<dbReference type="InterPro" id="IPR009003">
    <property type="entry name" value="Peptidase_S1_PA"/>
</dbReference>
<feature type="compositionally biased region" description="Low complexity" evidence="4">
    <location>
        <begin position="61"/>
        <end position="71"/>
    </location>
</feature>
<feature type="transmembrane region" description="Helical" evidence="5">
    <location>
        <begin position="188"/>
        <end position="211"/>
    </location>
</feature>
<feature type="region of interest" description="Disordered" evidence="4">
    <location>
        <begin position="540"/>
        <end position="562"/>
    </location>
</feature>
<evidence type="ECO:0000313" key="8">
    <source>
        <dbReference type="Proteomes" id="UP001500466"/>
    </source>
</evidence>
<feature type="compositionally biased region" description="Pro residues" evidence="4">
    <location>
        <begin position="72"/>
        <end position="81"/>
    </location>
</feature>
<gene>
    <name evidence="7" type="ORF">GCM10023205_10160</name>
</gene>
<organism evidence="7 8">
    <name type="scientific">Yinghuangia aomiensis</name>
    <dbReference type="NCBI Taxonomy" id="676205"/>
    <lineage>
        <taxon>Bacteria</taxon>
        <taxon>Bacillati</taxon>
        <taxon>Actinomycetota</taxon>
        <taxon>Actinomycetes</taxon>
        <taxon>Kitasatosporales</taxon>
        <taxon>Streptomycetaceae</taxon>
        <taxon>Yinghuangia</taxon>
    </lineage>
</organism>
<keyword evidence="2" id="KW-0645">Protease</keyword>
<dbReference type="InterPro" id="IPR043504">
    <property type="entry name" value="Peptidase_S1_PA_chymotrypsin"/>
</dbReference>
<evidence type="ECO:0000256" key="4">
    <source>
        <dbReference type="SAM" id="MobiDB-lite"/>
    </source>
</evidence>
<dbReference type="InterPro" id="IPR051201">
    <property type="entry name" value="Chloro_Bact_Ser_Proteases"/>
</dbReference>
<feature type="compositionally biased region" description="Low complexity" evidence="4">
    <location>
        <begin position="82"/>
        <end position="94"/>
    </location>
</feature>
<keyword evidence="3" id="KW-0378">Hydrolase</keyword>
<dbReference type="InterPro" id="IPR036034">
    <property type="entry name" value="PDZ_sf"/>
</dbReference>
<dbReference type="EMBL" id="BAABHS010000003">
    <property type="protein sequence ID" value="GAA4951292.1"/>
    <property type="molecule type" value="Genomic_DNA"/>
</dbReference>
<accession>A0ABP9GRM4</accession>
<dbReference type="SMART" id="SM00228">
    <property type="entry name" value="PDZ"/>
    <property type="match status" value="1"/>
</dbReference>
<feature type="domain" description="PDZ" evidence="6">
    <location>
        <begin position="475"/>
        <end position="544"/>
    </location>
</feature>
<sequence length="562" mass="55544">MANDDREGAGNVPAEGEGSSLAPSEPEAFPAADGGAERDSAPPRPQQPPVVGMGSDEVERAAAAGDTGQAPAVPPAEPPVAAPAEPTAPVAAVPPSVPPAVPAVPAASAAEPPASVPPADADDPFAKPGAPAADPATAVFGMAAAGAGGSGAGGGSGMPPYGFPGGPYGSQPNFVMPPAPRRRRPNPLVVTALVTALLAGGVGGGIGAWLADRDNGSSSSSVNTSSGPVDPASLNRAPESVAGIAAKSLPGTVTIKTKSGGTGRGGQEGTGAGFVLDDQGHILTNNHVVSLAADGGELTVTFSDGKTVPGKIVGRAEGYDLAVVKVDGVQGLKPLPLGDSSAVAVGDPVLAIGSPYGLDGTVTQGIISAKNRPVASGDQEQTSYMNALQTDASINPGNSGGPLLDAQGRVVGVNSAIRSAGGSGADPFGGQQQAGSIGLGFAIPIDQAKWVADTLIKTGKPVYAQVGVIPDPDYRGVGARIRQATVQGQVPVTPGGPADKAGLKAGDVITKLGDRPVTGYEELFSEIWSHKPGEKVKITYQRDGKENTTELTLGQRDGDQTN</sequence>
<keyword evidence="8" id="KW-1185">Reference proteome</keyword>
<name>A0ABP9GRM4_9ACTN</name>
<dbReference type="Pfam" id="PF13180">
    <property type="entry name" value="PDZ_2"/>
    <property type="match status" value="1"/>
</dbReference>
<evidence type="ECO:0000256" key="3">
    <source>
        <dbReference type="ARBA" id="ARBA00022801"/>
    </source>
</evidence>
<dbReference type="PRINTS" id="PR00834">
    <property type="entry name" value="PROTEASES2C"/>
</dbReference>
<feature type="region of interest" description="Disordered" evidence="4">
    <location>
        <begin position="214"/>
        <end position="235"/>
    </location>
</feature>
<evidence type="ECO:0000313" key="7">
    <source>
        <dbReference type="EMBL" id="GAA4951292.1"/>
    </source>
</evidence>
<dbReference type="Gene3D" id="2.40.10.10">
    <property type="entry name" value="Trypsin-like serine proteases"/>
    <property type="match status" value="2"/>
</dbReference>
<keyword evidence="5" id="KW-1133">Transmembrane helix</keyword>
<evidence type="ECO:0000259" key="6">
    <source>
        <dbReference type="SMART" id="SM00228"/>
    </source>
</evidence>
<protein>
    <recommendedName>
        <fullName evidence="6">PDZ domain-containing protein</fullName>
    </recommendedName>
</protein>
<dbReference type="InterPro" id="IPR001940">
    <property type="entry name" value="Peptidase_S1C"/>
</dbReference>
<dbReference type="RefSeq" id="WP_345674039.1">
    <property type="nucleotide sequence ID" value="NZ_BAABHS010000003.1"/>
</dbReference>
<evidence type="ECO:0000256" key="5">
    <source>
        <dbReference type="SAM" id="Phobius"/>
    </source>
</evidence>
<dbReference type="Gene3D" id="2.30.42.10">
    <property type="match status" value="1"/>
</dbReference>
<dbReference type="InterPro" id="IPR001478">
    <property type="entry name" value="PDZ"/>
</dbReference>
<dbReference type="Pfam" id="PF13365">
    <property type="entry name" value="Trypsin_2"/>
    <property type="match status" value="1"/>
</dbReference>
<reference evidence="8" key="1">
    <citation type="journal article" date="2019" name="Int. J. Syst. Evol. Microbiol.">
        <title>The Global Catalogue of Microorganisms (GCM) 10K type strain sequencing project: providing services to taxonomists for standard genome sequencing and annotation.</title>
        <authorList>
            <consortium name="The Broad Institute Genomics Platform"/>
            <consortium name="The Broad Institute Genome Sequencing Center for Infectious Disease"/>
            <person name="Wu L."/>
            <person name="Ma J."/>
        </authorList>
    </citation>
    <scope>NUCLEOTIDE SEQUENCE [LARGE SCALE GENOMIC DNA]</scope>
    <source>
        <strain evidence="8">JCM 17986</strain>
    </source>
</reference>
<evidence type="ECO:0000256" key="1">
    <source>
        <dbReference type="ARBA" id="ARBA00010541"/>
    </source>
</evidence>
<evidence type="ECO:0000256" key="2">
    <source>
        <dbReference type="ARBA" id="ARBA00022670"/>
    </source>
</evidence>
<feature type="compositionally biased region" description="Low complexity" evidence="4">
    <location>
        <begin position="217"/>
        <end position="226"/>
    </location>
</feature>
<feature type="compositionally biased region" description="Low complexity" evidence="4">
    <location>
        <begin position="103"/>
        <end position="119"/>
    </location>
</feature>
<dbReference type="SUPFAM" id="SSF50156">
    <property type="entry name" value="PDZ domain-like"/>
    <property type="match status" value="1"/>
</dbReference>
<feature type="region of interest" description="Disordered" evidence="4">
    <location>
        <begin position="1"/>
        <end position="132"/>
    </location>
</feature>
<dbReference type="Proteomes" id="UP001500466">
    <property type="component" value="Unassembled WGS sequence"/>
</dbReference>
<dbReference type="SUPFAM" id="SSF50494">
    <property type="entry name" value="Trypsin-like serine proteases"/>
    <property type="match status" value="1"/>
</dbReference>
<proteinExistence type="inferred from homology"/>
<dbReference type="PANTHER" id="PTHR43343:SF3">
    <property type="entry name" value="PROTEASE DO-LIKE 8, CHLOROPLASTIC"/>
    <property type="match status" value="1"/>
</dbReference>
<dbReference type="PANTHER" id="PTHR43343">
    <property type="entry name" value="PEPTIDASE S12"/>
    <property type="match status" value="1"/>
</dbReference>
<keyword evidence="5" id="KW-0472">Membrane</keyword>
<comment type="caution">
    <text evidence="7">The sequence shown here is derived from an EMBL/GenBank/DDBJ whole genome shotgun (WGS) entry which is preliminary data.</text>
</comment>